<reference evidence="3" key="5">
    <citation type="submission" date="2016-12" db="EMBL/GenBank/DDBJ databases">
        <authorList>
            <person name="Singh M."/>
            <person name="Fernando D."/>
            <person name="Kumar A."/>
        </authorList>
    </citation>
    <scope>NUCLEOTIDE SEQUENCE</scope>
    <source>
        <strain evidence="3">ATCC 17978-VU</strain>
    </source>
</reference>
<dbReference type="PATRIC" id="fig|470.1369.peg.3758"/>
<name>A0A090BG72_ACIBA</name>
<reference evidence="4 11" key="4">
    <citation type="submission" date="2016-01" db="EMBL/GenBank/DDBJ databases">
        <title>Draft sequences of Acinetobacter baumannii isolates from wounded military personnel.</title>
        <authorList>
            <person name="Arivett B.A."/>
            <person name="Fiester S.E."/>
            <person name="Ream D.C."/>
            <person name="Actis L.A."/>
        </authorList>
    </citation>
    <scope>NUCLEOTIDE SEQUENCE [LARGE SCALE GENOMIC DNA]</scope>
    <source>
        <strain evidence="4 11">AB2828</strain>
    </source>
</reference>
<evidence type="ECO:0000313" key="3">
    <source>
        <dbReference type="EMBL" id="APP30776.1"/>
    </source>
</evidence>
<dbReference type="Proteomes" id="UP000076296">
    <property type="component" value="Unassembled WGS sequence"/>
</dbReference>
<evidence type="ECO:0000313" key="15">
    <source>
        <dbReference type="Proteomes" id="UP000470018"/>
    </source>
</evidence>
<dbReference type="RefSeq" id="WP_000036098.1">
    <property type="nucleotide sequence ID" value="NZ_AP014650.1"/>
</dbReference>
<reference evidence="6 12" key="6">
    <citation type="submission" date="2017-05" db="EMBL/GenBank/DDBJ databases">
        <title>Draft genome sequence of MDR A. baumannii AB360.</title>
        <authorList>
            <person name="Wareham D.W."/>
            <person name="Bean D.C."/>
        </authorList>
    </citation>
    <scope>NUCLEOTIDE SEQUENCE [LARGE SCALE GENOMIC DNA]</scope>
    <source>
        <strain evidence="6 12">AB360</strain>
    </source>
</reference>
<reference evidence="9 14" key="8">
    <citation type="submission" date="2019-06" db="EMBL/GenBank/DDBJ databases">
        <title>A Diverse Panel of Clinical Acinetobacter baumannii for Research Use.</title>
        <authorList>
            <person name="Mcgann P."/>
            <person name="Snesrud E."/>
            <person name="Galac M.R."/>
        </authorList>
    </citation>
    <scope>NUCLEOTIDE SEQUENCE [LARGE SCALE GENOMIC DNA]</scope>
    <source>
        <strain evidence="9 14">MRSN14237</strain>
    </source>
</reference>
<evidence type="ECO:0000313" key="6">
    <source>
        <dbReference type="EMBL" id="OWK66035.1"/>
    </source>
</evidence>
<sequence length="139" mass="14284">MSKINNLQKVKNVGQDIYAQLGVAFTMGSLGITNAIAAPDTTNLTGGNRQGQATGGDSVGDIRDRGINAMDAFMSFLQYAGMLVGFIVFVMGVIDFLNIGKPGKDATAGKAGLKLLIGAVLAGAGYFYWSAANSASGNV</sequence>
<dbReference type="Proteomes" id="UP000197394">
    <property type="component" value="Unassembled WGS sequence"/>
</dbReference>
<dbReference type="EMBL" id="NGKM01000014">
    <property type="protein sequence ID" value="OWK66035.1"/>
    <property type="molecule type" value="Genomic_DNA"/>
</dbReference>
<geneLocation type="plasmid" evidence="2">
    <name>pD4</name>
</geneLocation>
<dbReference type="EMBL" id="CP018664">
    <property type="protein sequence ID" value="APP30776.1"/>
    <property type="molecule type" value="Genomic_DNA"/>
</dbReference>
<evidence type="ECO:0000313" key="13">
    <source>
        <dbReference type="Proteomes" id="UP000223291"/>
    </source>
</evidence>
<keyword evidence="2" id="KW-0614">Plasmid</keyword>
<evidence type="ECO:0000313" key="5">
    <source>
        <dbReference type="EMBL" id="NDW43099.1"/>
    </source>
</evidence>
<gene>
    <name evidence="3" type="ORF">AUO97_08110</name>
    <name evidence="6" type="ORF">CBE85_13620</name>
    <name evidence="7" type="ORF">CPI82_18570</name>
    <name evidence="9" type="ORF">FJU42_13915</name>
    <name evidence="5" type="ORF">G3N53_18685</name>
    <name evidence="8" type="ORF">J6E47_20180</name>
    <name evidence="4" type="ORF">LV35_03592</name>
</gene>
<dbReference type="EMBL" id="NXDV01000022">
    <property type="protein sequence ID" value="PHQ01245.1"/>
    <property type="molecule type" value="Genomic_DNA"/>
</dbReference>
<proteinExistence type="predicted"/>
<evidence type="ECO:0000313" key="8">
    <source>
        <dbReference type="EMBL" id="QTK45500.1"/>
    </source>
</evidence>
<geneLocation type="plasmid" evidence="8 16">
    <name>p1KSK6</name>
</geneLocation>
<dbReference type="EMBL" id="KT779035">
    <property type="protein sequence ID" value="ALG88359.1"/>
    <property type="molecule type" value="Genomic_DNA"/>
</dbReference>
<reference evidence="8" key="10">
    <citation type="submission" date="2021-03" db="EMBL/GenBank/DDBJ databases">
        <title>Complete genome sequencing of Acinetobacter baumannii.</title>
        <authorList>
            <person name="Yadav B."/>
            <person name="Makwana N."/>
            <person name="Kharat A.S."/>
            <person name="Veeraraghavan B."/>
            <person name="Vijayakumar S."/>
            <person name="Priya M."/>
        </authorList>
    </citation>
    <scope>NUCLEOTIDE SEQUENCE</scope>
    <source>
        <strain evidence="8">KSK6</strain>
        <plasmid evidence="8">p1KSK6</plasmid>
    </source>
</reference>
<feature type="transmembrane region" description="Helical" evidence="1">
    <location>
        <begin position="76"/>
        <end position="99"/>
    </location>
</feature>
<dbReference type="Proteomes" id="UP000223291">
    <property type="component" value="Unassembled WGS sequence"/>
</dbReference>
<organism evidence="9 14">
    <name type="scientific">Acinetobacter baumannii</name>
    <dbReference type="NCBI Taxonomy" id="470"/>
    <lineage>
        <taxon>Bacteria</taxon>
        <taxon>Pseudomonadati</taxon>
        <taxon>Pseudomonadota</taxon>
        <taxon>Gammaproteobacteria</taxon>
        <taxon>Moraxellales</taxon>
        <taxon>Moraxellaceae</taxon>
        <taxon>Acinetobacter</taxon>
        <taxon>Acinetobacter calcoaceticus/baumannii complex</taxon>
    </lineage>
</organism>
<keyword evidence="1" id="KW-0472">Membrane</keyword>
<dbReference type="EMBL" id="VHGY01000036">
    <property type="protein sequence ID" value="TPU62357.1"/>
    <property type="molecule type" value="Genomic_DNA"/>
</dbReference>
<reference evidence="3 10" key="1">
    <citation type="journal article" date="2014" name="Antimicrob. Agents Chemother.">
        <title>Triclosan can select for an AdeIJK-overexpressing mutant of Acinetobacter baumannii ATCC 17978 that displays reduced susceptibility to multiple antibiotics.</title>
        <authorList>
            <person name="Fernando D.M."/>
            <person name="Xu W."/>
            <person name="Loewen P.C."/>
            <person name="Zhanel G.G."/>
            <person name="Kumar A."/>
        </authorList>
    </citation>
    <scope>NUCLEOTIDE SEQUENCE [LARGE SCALE GENOMIC DNA]</scope>
    <source>
        <strain evidence="10">ATCC 17978</strain>
        <strain evidence="3">ATCC 17978-VU</strain>
    </source>
</reference>
<dbReference type="Proteomes" id="UP000470018">
    <property type="component" value="Unassembled WGS sequence"/>
</dbReference>
<evidence type="ECO:0000313" key="16">
    <source>
        <dbReference type="Proteomes" id="UP000664966"/>
    </source>
</evidence>
<feature type="transmembrane region" description="Helical" evidence="1">
    <location>
        <begin position="111"/>
        <end position="129"/>
    </location>
</feature>
<evidence type="ECO:0000313" key="2">
    <source>
        <dbReference type="EMBL" id="ALG88359.1"/>
    </source>
</evidence>
<dbReference type="EMBL" id="LRDT01000048">
    <property type="protein sequence ID" value="KZA11683.1"/>
    <property type="molecule type" value="Genomic_DNA"/>
</dbReference>
<keyword evidence="1" id="KW-1133">Transmembrane helix</keyword>
<keyword evidence="1" id="KW-0812">Transmembrane</keyword>
<evidence type="ECO:0000313" key="4">
    <source>
        <dbReference type="EMBL" id="KZA11683.1"/>
    </source>
</evidence>
<evidence type="ECO:0000313" key="14">
    <source>
        <dbReference type="Proteomes" id="UP000315888"/>
    </source>
</evidence>
<dbReference type="Proteomes" id="UP000664966">
    <property type="component" value="Plasmid p1KSK6"/>
</dbReference>
<reference evidence="2" key="2">
    <citation type="submission" date="2015-09" db="EMBL/GenBank/DDBJ databases">
        <title>Conjugative plasmids carrying the sulphonamide resistance gene sul2.</title>
        <authorList>
            <person name="Hamidian M."/>
            <person name="Holt K.E."/>
            <person name="Pickard D."/>
            <person name="Hall R.M."/>
        </authorList>
    </citation>
    <scope>NUCLEOTIDE SEQUENCE</scope>
    <source>
        <strain evidence="2">D4</strain>
        <plasmid evidence="2">pD4</plasmid>
    </source>
</reference>
<dbReference type="EMBL" id="CP072271">
    <property type="protein sequence ID" value="QTK45500.1"/>
    <property type="molecule type" value="Genomic_DNA"/>
</dbReference>
<dbReference type="Proteomes" id="UP000072389">
    <property type="component" value="Chromosome"/>
</dbReference>
<evidence type="ECO:0000313" key="11">
    <source>
        <dbReference type="Proteomes" id="UP000076296"/>
    </source>
</evidence>
<evidence type="ECO:0000256" key="1">
    <source>
        <dbReference type="SAM" id="Phobius"/>
    </source>
</evidence>
<reference evidence="5 15" key="9">
    <citation type="submission" date="2020-02" db="EMBL/GenBank/DDBJ databases">
        <title>Whole genome shot-gun sequencing of clinical Carbapenem resistant A. baumannii.</title>
        <authorList>
            <person name="Veeraraghavan B."/>
            <person name="Mathur P."/>
            <person name="Vijayakumar S."/>
            <person name="Vasudevan K."/>
            <person name="Lincy M."/>
            <person name="Kirubananthan A."/>
        </authorList>
    </citation>
    <scope>NUCLEOTIDE SEQUENCE [LARGE SCALE GENOMIC DNA]</scope>
    <source>
        <strain evidence="5 15">SP816</strain>
    </source>
</reference>
<evidence type="ECO:0000313" key="12">
    <source>
        <dbReference type="Proteomes" id="UP000197394"/>
    </source>
</evidence>
<evidence type="ECO:0000313" key="9">
    <source>
        <dbReference type="EMBL" id="TPU62357.1"/>
    </source>
</evidence>
<reference evidence="3" key="3">
    <citation type="submission" date="2015-12" db="EMBL/GenBank/DDBJ databases">
        <authorList>
            <person name="Singh M.K."/>
            <person name="Fernando D.M."/>
            <person name="Kumar A."/>
        </authorList>
    </citation>
    <scope>NUCLEOTIDE SEQUENCE</scope>
    <source>
        <strain evidence="3">ATCC 17978-VU</strain>
    </source>
</reference>
<evidence type="ECO:0000313" key="10">
    <source>
        <dbReference type="Proteomes" id="UP000072389"/>
    </source>
</evidence>
<dbReference type="AlphaFoldDB" id="A0A090BG72"/>
<reference evidence="7 13" key="7">
    <citation type="submission" date="2017-09" db="EMBL/GenBank/DDBJ databases">
        <title>Draft genome of Acinetobacter baumannii strain I43, a mercury resistant bacteria.</title>
        <authorList>
            <person name="Siqueira K.A."/>
            <person name="Mello I.S."/>
            <person name="Mendes T.A."/>
            <person name="Soares M.A."/>
        </authorList>
    </citation>
    <scope>NUCLEOTIDE SEQUENCE [LARGE SCALE GENOMIC DNA]</scope>
    <source>
        <strain evidence="7 13">I43</strain>
    </source>
</reference>
<dbReference type="Proteomes" id="UP000315888">
    <property type="component" value="Unassembled WGS sequence"/>
</dbReference>
<dbReference type="EMBL" id="JAAGTY010000037">
    <property type="protein sequence ID" value="NDW43099.1"/>
    <property type="molecule type" value="Genomic_DNA"/>
</dbReference>
<accession>A0A090BG72</accession>
<evidence type="ECO:0000313" key="7">
    <source>
        <dbReference type="EMBL" id="PHQ01245.1"/>
    </source>
</evidence>
<protein>
    <submittedName>
        <fullName evidence="9">Uncharacterized protein</fullName>
    </submittedName>
</protein>